<dbReference type="InterPro" id="IPR050763">
    <property type="entry name" value="ABC_transporter_ATP-binding"/>
</dbReference>
<name>A0A0A0J0N8_9MICO</name>
<dbReference type="PROSITE" id="PS50893">
    <property type="entry name" value="ABC_TRANSPORTER_2"/>
    <property type="match status" value="1"/>
</dbReference>
<comment type="similarity">
    <text evidence="2">Belongs to the ABC transporter superfamily.</text>
</comment>
<evidence type="ECO:0000256" key="6">
    <source>
        <dbReference type="ARBA" id="ARBA00023251"/>
    </source>
</evidence>
<evidence type="ECO:0000313" key="8">
    <source>
        <dbReference type="EMBL" id="KGN30289.1"/>
    </source>
</evidence>
<dbReference type="InterPro" id="IPR003439">
    <property type="entry name" value="ABC_transporter-like_ATP-bd"/>
</dbReference>
<keyword evidence="5" id="KW-0067">ATP-binding</keyword>
<keyword evidence="6" id="KW-0046">Antibiotic resistance</keyword>
<dbReference type="GO" id="GO:0016887">
    <property type="term" value="F:ATP hydrolysis activity"/>
    <property type="evidence" value="ECO:0007669"/>
    <property type="project" value="InterPro"/>
</dbReference>
<dbReference type="SUPFAM" id="SSF52540">
    <property type="entry name" value="P-loop containing nucleoside triphosphate hydrolases"/>
    <property type="match status" value="1"/>
</dbReference>
<gene>
    <name evidence="8" type="ORF">N802_09250</name>
</gene>
<proteinExistence type="inferred from homology"/>
<dbReference type="SMART" id="SM00382">
    <property type="entry name" value="AAA"/>
    <property type="match status" value="1"/>
</dbReference>
<dbReference type="Pfam" id="PF00005">
    <property type="entry name" value="ABC_tran"/>
    <property type="match status" value="1"/>
</dbReference>
<keyword evidence="9" id="KW-1185">Reference proteome</keyword>
<dbReference type="Gene3D" id="3.40.50.300">
    <property type="entry name" value="P-loop containing nucleotide triphosphate hydrolases"/>
    <property type="match status" value="1"/>
</dbReference>
<dbReference type="PANTHER" id="PTHR42711:SF5">
    <property type="entry name" value="ABC TRANSPORTER ATP-BINDING PROTEIN NATA"/>
    <property type="match status" value="1"/>
</dbReference>
<dbReference type="GO" id="GO:0046677">
    <property type="term" value="P:response to antibiotic"/>
    <property type="evidence" value="ECO:0007669"/>
    <property type="project" value="UniProtKB-KW"/>
</dbReference>
<dbReference type="STRING" id="1385520.N802_09250"/>
<dbReference type="InterPro" id="IPR003593">
    <property type="entry name" value="AAA+_ATPase"/>
</dbReference>
<comment type="caution">
    <text evidence="8">The sequence shown here is derived from an EMBL/GenBank/DDBJ whole genome shotgun (WGS) entry which is preliminary data.</text>
</comment>
<evidence type="ECO:0000256" key="2">
    <source>
        <dbReference type="ARBA" id="ARBA00005417"/>
    </source>
</evidence>
<evidence type="ECO:0000256" key="3">
    <source>
        <dbReference type="ARBA" id="ARBA00022448"/>
    </source>
</evidence>
<dbReference type="PANTHER" id="PTHR42711">
    <property type="entry name" value="ABC TRANSPORTER ATP-BINDING PROTEIN"/>
    <property type="match status" value="1"/>
</dbReference>
<evidence type="ECO:0000256" key="4">
    <source>
        <dbReference type="ARBA" id="ARBA00022741"/>
    </source>
</evidence>
<comment type="subcellular location">
    <subcellularLocation>
        <location evidence="1">Cell membrane</location>
        <topology evidence="1">Peripheral membrane protein</topology>
    </subcellularLocation>
</comment>
<accession>A0A0A0J0N8</accession>
<dbReference type="Proteomes" id="UP000030002">
    <property type="component" value="Unassembled WGS sequence"/>
</dbReference>
<dbReference type="InterPro" id="IPR027417">
    <property type="entry name" value="P-loop_NTPase"/>
</dbReference>
<keyword evidence="3" id="KW-0813">Transport</keyword>
<evidence type="ECO:0000259" key="7">
    <source>
        <dbReference type="PROSITE" id="PS50893"/>
    </source>
</evidence>
<evidence type="ECO:0000313" key="9">
    <source>
        <dbReference type="Proteomes" id="UP000030002"/>
    </source>
</evidence>
<dbReference type="AlphaFoldDB" id="A0A0A0J0N8"/>
<dbReference type="eggNOG" id="COG1131">
    <property type="taxonomic scope" value="Bacteria"/>
</dbReference>
<dbReference type="GO" id="GO:0005524">
    <property type="term" value="F:ATP binding"/>
    <property type="evidence" value="ECO:0007669"/>
    <property type="project" value="UniProtKB-KW"/>
</dbReference>
<dbReference type="GO" id="GO:0005886">
    <property type="term" value="C:plasma membrane"/>
    <property type="evidence" value="ECO:0007669"/>
    <property type="project" value="UniProtKB-SubCell"/>
</dbReference>
<dbReference type="EMBL" id="AVPJ01000020">
    <property type="protein sequence ID" value="KGN30289.1"/>
    <property type="molecule type" value="Genomic_DNA"/>
</dbReference>
<evidence type="ECO:0000256" key="1">
    <source>
        <dbReference type="ARBA" id="ARBA00004202"/>
    </source>
</evidence>
<protein>
    <submittedName>
        <fullName evidence="8">Multidrug ABC transporter ATPase</fullName>
    </submittedName>
</protein>
<evidence type="ECO:0000256" key="5">
    <source>
        <dbReference type="ARBA" id="ARBA00022840"/>
    </source>
</evidence>
<keyword evidence="4" id="KW-0547">Nucleotide-binding</keyword>
<sequence length="227" mass="23960">MTRVEVRADDVSKVIGPATLLAPVSVSAPSGSCLVLRGPNGSGKTTLLRILIGTLPATTGTAQVGDRPADERDPVVRAAVAALVGAPATYRDLTLRDHLVLLDATWGGDSDTCDERVAAALEELGIGHLGERFPHELSSGQTQLFRLCLTLFRPSEVLVLDEPEQRLDTTKRALVADLVAARRDAGTTIVLACHDPVITERLTGRPADRVVDLVAADSATERASGDD</sequence>
<organism evidence="8 9">
    <name type="scientific">Knoellia sinensis KCTC 19936</name>
    <dbReference type="NCBI Taxonomy" id="1385520"/>
    <lineage>
        <taxon>Bacteria</taxon>
        <taxon>Bacillati</taxon>
        <taxon>Actinomycetota</taxon>
        <taxon>Actinomycetes</taxon>
        <taxon>Micrococcales</taxon>
        <taxon>Intrasporangiaceae</taxon>
        <taxon>Knoellia</taxon>
    </lineage>
</organism>
<reference evidence="8 9" key="1">
    <citation type="submission" date="2013-08" db="EMBL/GenBank/DDBJ databases">
        <title>The genome sequence of Knoellia sinensis.</title>
        <authorList>
            <person name="Zhu W."/>
            <person name="Wang G."/>
        </authorList>
    </citation>
    <scope>NUCLEOTIDE SEQUENCE [LARGE SCALE GENOMIC DNA]</scope>
    <source>
        <strain evidence="8 9">KCTC 19936</strain>
    </source>
</reference>
<feature type="domain" description="ABC transporter" evidence="7">
    <location>
        <begin position="6"/>
        <end position="227"/>
    </location>
</feature>